<feature type="transmembrane region" description="Helical" evidence="5">
    <location>
        <begin position="149"/>
        <end position="173"/>
    </location>
</feature>
<feature type="transmembrane region" description="Helical" evidence="5">
    <location>
        <begin position="304"/>
        <end position="324"/>
    </location>
</feature>
<evidence type="ECO:0000256" key="3">
    <source>
        <dbReference type="ARBA" id="ARBA00022989"/>
    </source>
</evidence>
<dbReference type="Gene3D" id="1.20.1250.20">
    <property type="entry name" value="MFS general substrate transporter like domains"/>
    <property type="match status" value="2"/>
</dbReference>
<dbReference type="Proteomes" id="UP000274131">
    <property type="component" value="Unassembled WGS sequence"/>
</dbReference>
<dbReference type="InterPro" id="IPR003663">
    <property type="entry name" value="Sugar/inositol_transpt"/>
</dbReference>
<accession>A0A0N4V2P8</accession>
<keyword evidence="2 5" id="KW-0812">Transmembrane</keyword>
<feature type="domain" description="Major facilitator superfamily (MFS) profile" evidence="6">
    <location>
        <begin position="13"/>
        <end position="428"/>
    </location>
</feature>
<dbReference type="AlphaFoldDB" id="A0A0N4V2P8"/>
<proteinExistence type="predicted"/>
<feature type="transmembrane region" description="Helical" evidence="5">
    <location>
        <begin position="179"/>
        <end position="200"/>
    </location>
</feature>
<sequence length="439" mass="48613">MGKFPSLKLLLVSVVVSFGSSFHFGYQLVITNPSQAAFIDFLNRSYELFETEILQTIWSIIVAILFAGAICGALSIGFVSTKFGRKRGLYVSIGCGILAVLLAIISCHVISFELYIVSRIILGFAVALGLGLSAMLFNESSPRNCRGFVSMMTGIMVQFGTFIGAIIAMPLLLGTTDRWWYIYLIEIIILCIVMALLPFIPESPAYLIQRGYDEAARNAVLFYYGCKVGAVDGPLNEIKENVTANAKKLSVIAVFKDHYSRKGVIVGIVVSFAMSFSGVADNKCQKILYLKSFVVADRFGRRPLVLISLSILLVLNLVIFVLMFCFEEFQLQWIGYFLVVIIALFLFFFAIGVGPVSFFVAAETVGQAARGTSQSCSSMTQMICRLVILMIFYPISDAITQPITYLILFVIPVFLSILFLYSNMPETKNKDHKKVGVFI</sequence>
<reference evidence="7 8" key="2">
    <citation type="submission" date="2018-10" db="EMBL/GenBank/DDBJ databases">
        <authorList>
            <consortium name="Pathogen Informatics"/>
        </authorList>
    </citation>
    <scope>NUCLEOTIDE SEQUENCE [LARGE SCALE GENOMIC DNA]</scope>
</reference>
<evidence type="ECO:0000256" key="2">
    <source>
        <dbReference type="ARBA" id="ARBA00022692"/>
    </source>
</evidence>
<dbReference type="STRING" id="51028.A0A0N4V2P8"/>
<dbReference type="GO" id="GO:0015149">
    <property type="term" value="F:hexose transmembrane transporter activity"/>
    <property type="evidence" value="ECO:0007669"/>
    <property type="project" value="TreeGrafter"/>
</dbReference>
<keyword evidence="4 5" id="KW-0472">Membrane</keyword>
<dbReference type="GO" id="GO:0016020">
    <property type="term" value="C:membrane"/>
    <property type="evidence" value="ECO:0007669"/>
    <property type="project" value="UniProtKB-SubCell"/>
</dbReference>
<evidence type="ECO:0000256" key="4">
    <source>
        <dbReference type="ARBA" id="ARBA00023136"/>
    </source>
</evidence>
<feature type="transmembrane region" description="Helical" evidence="5">
    <location>
        <begin position="117"/>
        <end position="137"/>
    </location>
</feature>
<keyword evidence="3 5" id="KW-1133">Transmembrane helix</keyword>
<gene>
    <name evidence="7" type="ORF">EVEC_LOCUS3994</name>
</gene>
<evidence type="ECO:0000313" key="8">
    <source>
        <dbReference type="Proteomes" id="UP000274131"/>
    </source>
</evidence>
<dbReference type="EMBL" id="UXUI01007734">
    <property type="protein sequence ID" value="VDD89202.1"/>
    <property type="molecule type" value="Genomic_DNA"/>
</dbReference>
<dbReference type="InterPro" id="IPR036259">
    <property type="entry name" value="MFS_trans_sf"/>
</dbReference>
<protein>
    <submittedName>
        <fullName evidence="9">MFS domain-containing protein</fullName>
    </submittedName>
</protein>
<name>A0A0N4V2P8_ENTVE</name>
<feature type="transmembrane region" description="Helical" evidence="5">
    <location>
        <begin position="405"/>
        <end position="424"/>
    </location>
</feature>
<dbReference type="WBParaSite" id="EVEC_0000428601-mRNA-1">
    <property type="protein sequence ID" value="EVEC_0000428601-mRNA-1"/>
    <property type="gene ID" value="EVEC_0000428601"/>
</dbReference>
<feature type="transmembrane region" description="Helical" evidence="5">
    <location>
        <begin position="336"/>
        <end position="361"/>
    </location>
</feature>
<dbReference type="InterPro" id="IPR020846">
    <property type="entry name" value="MFS_dom"/>
</dbReference>
<dbReference type="InterPro" id="IPR005828">
    <property type="entry name" value="MFS_sugar_transport-like"/>
</dbReference>
<dbReference type="Pfam" id="PF00083">
    <property type="entry name" value="Sugar_tr"/>
    <property type="match status" value="2"/>
</dbReference>
<keyword evidence="8" id="KW-1185">Reference proteome</keyword>
<dbReference type="OrthoDB" id="4142200at2759"/>
<dbReference type="InterPro" id="IPR045263">
    <property type="entry name" value="GLUT"/>
</dbReference>
<dbReference type="InterPro" id="IPR005829">
    <property type="entry name" value="Sugar_transporter_CS"/>
</dbReference>
<evidence type="ECO:0000313" key="7">
    <source>
        <dbReference type="EMBL" id="VDD89202.1"/>
    </source>
</evidence>
<dbReference type="PRINTS" id="PR00171">
    <property type="entry name" value="SUGRTRNSPORT"/>
</dbReference>
<comment type="subcellular location">
    <subcellularLocation>
        <location evidence="1">Membrane</location>
        <topology evidence="1">Multi-pass membrane protein</topology>
    </subcellularLocation>
</comment>
<dbReference type="SUPFAM" id="SSF103473">
    <property type="entry name" value="MFS general substrate transporter"/>
    <property type="match status" value="1"/>
</dbReference>
<feature type="transmembrane region" description="Helical" evidence="5">
    <location>
        <begin position="88"/>
        <end position="111"/>
    </location>
</feature>
<dbReference type="PANTHER" id="PTHR23503">
    <property type="entry name" value="SOLUTE CARRIER FAMILY 2"/>
    <property type="match status" value="1"/>
</dbReference>
<dbReference type="PANTHER" id="PTHR23503:SF17">
    <property type="entry name" value="MAJOR FACILITATOR SUPERFAMILY (MFS) PROFILE DOMAIN-CONTAINING PROTEIN"/>
    <property type="match status" value="1"/>
</dbReference>
<dbReference type="PROSITE" id="PS00216">
    <property type="entry name" value="SUGAR_TRANSPORT_1"/>
    <property type="match status" value="1"/>
</dbReference>
<evidence type="ECO:0000256" key="5">
    <source>
        <dbReference type="SAM" id="Phobius"/>
    </source>
</evidence>
<dbReference type="PROSITE" id="PS50850">
    <property type="entry name" value="MFS"/>
    <property type="match status" value="1"/>
</dbReference>
<feature type="transmembrane region" description="Helical" evidence="5">
    <location>
        <begin position="60"/>
        <end position="81"/>
    </location>
</feature>
<evidence type="ECO:0000256" key="1">
    <source>
        <dbReference type="ARBA" id="ARBA00004141"/>
    </source>
</evidence>
<evidence type="ECO:0000259" key="6">
    <source>
        <dbReference type="PROSITE" id="PS50850"/>
    </source>
</evidence>
<reference evidence="9" key="1">
    <citation type="submission" date="2017-02" db="UniProtKB">
        <authorList>
            <consortium name="WormBaseParasite"/>
        </authorList>
    </citation>
    <scope>IDENTIFICATION</scope>
</reference>
<evidence type="ECO:0000313" key="9">
    <source>
        <dbReference type="WBParaSite" id="EVEC_0000428601-mRNA-1"/>
    </source>
</evidence>
<organism evidence="9">
    <name type="scientific">Enterobius vermicularis</name>
    <name type="common">Human pinworm</name>
    <dbReference type="NCBI Taxonomy" id="51028"/>
    <lineage>
        <taxon>Eukaryota</taxon>
        <taxon>Metazoa</taxon>
        <taxon>Ecdysozoa</taxon>
        <taxon>Nematoda</taxon>
        <taxon>Chromadorea</taxon>
        <taxon>Rhabditida</taxon>
        <taxon>Spirurina</taxon>
        <taxon>Oxyuridomorpha</taxon>
        <taxon>Oxyuroidea</taxon>
        <taxon>Oxyuridae</taxon>
        <taxon>Enterobius</taxon>
    </lineage>
</organism>